<dbReference type="OrthoDB" id="512901at2"/>
<gene>
    <name evidence="1" type="ORF">SAMN06295920_102203</name>
</gene>
<evidence type="ECO:0008006" key="3">
    <source>
        <dbReference type="Google" id="ProtNLM"/>
    </source>
</evidence>
<dbReference type="RefSeq" id="WP_079646967.1">
    <property type="nucleotide sequence ID" value="NZ_FUYM01000002.1"/>
</dbReference>
<evidence type="ECO:0000313" key="2">
    <source>
        <dbReference type="Proteomes" id="UP000189818"/>
    </source>
</evidence>
<reference evidence="2" key="1">
    <citation type="submission" date="2017-02" db="EMBL/GenBank/DDBJ databases">
        <authorList>
            <person name="Varghese N."/>
            <person name="Submissions S."/>
        </authorList>
    </citation>
    <scope>NUCLEOTIDE SEQUENCE [LARGE SCALE GENOMIC DNA]</scope>
    <source>
        <strain evidence="2">UM2</strain>
    </source>
</reference>
<evidence type="ECO:0000313" key="1">
    <source>
        <dbReference type="EMBL" id="SKB37991.1"/>
    </source>
</evidence>
<accession>A0A1T5ASG4</accession>
<dbReference type="STRING" id="439228.SAMN06295920_102203"/>
<dbReference type="Proteomes" id="UP000189818">
    <property type="component" value="Unassembled WGS sequence"/>
</dbReference>
<dbReference type="AlphaFoldDB" id="A0A1T5ASG4"/>
<dbReference type="EMBL" id="FUYM01000002">
    <property type="protein sequence ID" value="SKB37991.1"/>
    <property type="molecule type" value="Genomic_DNA"/>
</dbReference>
<keyword evidence="2" id="KW-1185">Reference proteome</keyword>
<organism evidence="1 2">
    <name type="scientific">Rhizorhabdus histidinilytica</name>
    <dbReference type="NCBI Taxonomy" id="439228"/>
    <lineage>
        <taxon>Bacteria</taxon>
        <taxon>Pseudomonadati</taxon>
        <taxon>Pseudomonadota</taxon>
        <taxon>Alphaproteobacteria</taxon>
        <taxon>Sphingomonadales</taxon>
        <taxon>Sphingomonadaceae</taxon>
        <taxon>Rhizorhabdus</taxon>
    </lineage>
</organism>
<name>A0A1T5ASG4_9SPHN</name>
<proteinExistence type="predicted"/>
<protein>
    <recommendedName>
        <fullName evidence="3">VOC domain-containing protein</fullName>
    </recommendedName>
</protein>
<sequence>MLFHMSIAAADPRHVATVLAELIGGEAMPFPPVSRDGWIALADDGHGTSIEVYPAGTLLREAEGDADAYGEPGGLDRFTATHGALGTALEIEEVMAIARREGWPAKYRKRGNMFGVVELWIEGRQMMEILTPSMQAEYLATMTRAQWGARLASGAPL</sequence>